<keyword evidence="7" id="KW-1185">Reference proteome</keyword>
<evidence type="ECO:0000313" key="7">
    <source>
        <dbReference type="Proteomes" id="UP000648801"/>
    </source>
</evidence>
<sequence>MSVFDSNAAAGVSQSASSTVASALSAKSKSAVASAKDTSGTSGTNSSSSTSSDPSQITSSDFLTLLVSELQNQDPTQPTDPNSYIQQLVGVNSLQQLIQINQEVGSIAPASTTTSTSAS</sequence>
<evidence type="ECO:0000256" key="5">
    <source>
        <dbReference type="SAM" id="MobiDB-lite"/>
    </source>
</evidence>
<dbReference type="InterPro" id="IPR005648">
    <property type="entry name" value="FlgD"/>
</dbReference>
<dbReference type="EMBL" id="BMJB01000001">
    <property type="protein sequence ID" value="GGA56379.1"/>
    <property type="molecule type" value="Genomic_DNA"/>
</dbReference>
<name>A0A916RHM2_9BACT</name>
<feature type="region of interest" description="Disordered" evidence="5">
    <location>
        <begin position="29"/>
        <end position="57"/>
    </location>
</feature>
<gene>
    <name evidence="6" type="ORF">GCM10011507_04610</name>
</gene>
<reference evidence="6" key="1">
    <citation type="journal article" date="2014" name="Int. J. Syst. Evol. Microbiol.">
        <title>Complete genome sequence of Corynebacterium casei LMG S-19264T (=DSM 44701T), isolated from a smear-ripened cheese.</title>
        <authorList>
            <consortium name="US DOE Joint Genome Institute (JGI-PGF)"/>
            <person name="Walter F."/>
            <person name="Albersmeier A."/>
            <person name="Kalinowski J."/>
            <person name="Ruckert C."/>
        </authorList>
    </citation>
    <scope>NUCLEOTIDE SEQUENCE</scope>
    <source>
        <strain evidence="6">CGMCC 1.15447</strain>
    </source>
</reference>
<dbReference type="GO" id="GO:0044781">
    <property type="term" value="P:bacterial-type flagellum organization"/>
    <property type="evidence" value="ECO:0007669"/>
    <property type="project" value="UniProtKB-KW"/>
</dbReference>
<dbReference type="Proteomes" id="UP000648801">
    <property type="component" value="Unassembled WGS sequence"/>
</dbReference>
<accession>A0A916RHM2</accession>
<comment type="function">
    <text evidence="4">Required for flagellar hook formation. May act as a scaffolding protein.</text>
</comment>
<dbReference type="AlphaFoldDB" id="A0A916RHM2"/>
<evidence type="ECO:0000256" key="2">
    <source>
        <dbReference type="ARBA" id="ARBA00016013"/>
    </source>
</evidence>
<evidence type="ECO:0000256" key="1">
    <source>
        <dbReference type="ARBA" id="ARBA00010577"/>
    </source>
</evidence>
<comment type="similarity">
    <text evidence="1">Belongs to the FlgD family.</text>
</comment>
<evidence type="ECO:0000256" key="3">
    <source>
        <dbReference type="ARBA" id="ARBA00022795"/>
    </source>
</evidence>
<keyword evidence="3" id="KW-1005">Bacterial flagellum biogenesis</keyword>
<comment type="caution">
    <text evidence="6">The sequence shown here is derived from an EMBL/GenBank/DDBJ whole genome shotgun (WGS) entry which is preliminary data.</text>
</comment>
<proteinExistence type="inferred from homology"/>
<organism evidence="6 7">
    <name type="scientific">Edaphobacter acidisoli</name>
    <dbReference type="NCBI Taxonomy" id="2040573"/>
    <lineage>
        <taxon>Bacteria</taxon>
        <taxon>Pseudomonadati</taxon>
        <taxon>Acidobacteriota</taxon>
        <taxon>Terriglobia</taxon>
        <taxon>Terriglobales</taxon>
        <taxon>Acidobacteriaceae</taxon>
        <taxon>Edaphobacter</taxon>
    </lineage>
</organism>
<dbReference type="RefSeq" id="WP_188757718.1">
    <property type="nucleotide sequence ID" value="NZ_BMJB01000001.1"/>
</dbReference>
<protein>
    <recommendedName>
        <fullName evidence="2">Basal-body rod modification protein FlgD</fullName>
    </recommendedName>
</protein>
<evidence type="ECO:0000313" key="6">
    <source>
        <dbReference type="EMBL" id="GGA56379.1"/>
    </source>
</evidence>
<dbReference type="Pfam" id="PF03963">
    <property type="entry name" value="FlgD"/>
    <property type="match status" value="1"/>
</dbReference>
<evidence type="ECO:0000256" key="4">
    <source>
        <dbReference type="ARBA" id="ARBA00024746"/>
    </source>
</evidence>
<reference evidence="6" key="2">
    <citation type="submission" date="2020-09" db="EMBL/GenBank/DDBJ databases">
        <authorList>
            <person name="Sun Q."/>
            <person name="Zhou Y."/>
        </authorList>
    </citation>
    <scope>NUCLEOTIDE SEQUENCE</scope>
    <source>
        <strain evidence="6">CGMCC 1.15447</strain>
    </source>
</reference>